<dbReference type="PANTHER" id="PTHR30385:SF4">
    <property type="entry name" value="RNA POLYMERASE SIGMA-E FACTOR"/>
    <property type="match status" value="1"/>
</dbReference>
<feature type="domain" description="RNA polymerase sigma-70 region 2" evidence="6">
    <location>
        <begin position="25"/>
        <end position="92"/>
    </location>
</feature>
<keyword evidence="2" id="KW-0731">Sigma factor</keyword>
<evidence type="ECO:0000259" key="5">
    <source>
        <dbReference type="Pfam" id="PF04539"/>
    </source>
</evidence>
<sequence length="237" mass="26031">MSVPKNDRALFIRAGKGDAAAQTQLVEENLGLVHAAARHFNGKGIEYDDLYQAGCMGLVKAVTGFDITRGVQFSTYAVPVIMGEMRRLFRDDGPVKVSRSLKELSLKAMRAREKLSARLCREPTLSELAAELETDPAEAAQALEAAAAPLSLTSSREDEENGQTDIPVDSEEDALVDHLALKDALGSLPADDRLLILLRYFQGKTQTETASVLHMTQVQVSRREKKILALLRNRLLE</sequence>
<evidence type="ECO:0000259" key="7">
    <source>
        <dbReference type="Pfam" id="PF04545"/>
    </source>
</evidence>
<dbReference type="InterPro" id="IPR013325">
    <property type="entry name" value="RNA_pol_sigma_r2"/>
</dbReference>
<evidence type="ECO:0000256" key="3">
    <source>
        <dbReference type="ARBA" id="ARBA00023125"/>
    </source>
</evidence>
<gene>
    <name evidence="8" type="ordered locus">Ethha_1493</name>
</gene>
<dbReference type="EMBL" id="CP002400">
    <property type="protein sequence ID" value="ADU27030.1"/>
    <property type="molecule type" value="Genomic_DNA"/>
</dbReference>
<name>E6U7K7_ETHHY</name>
<dbReference type="Pfam" id="PF04542">
    <property type="entry name" value="Sigma70_r2"/>
    <property type="match status" value="1"/>
</dbReference>
<feature type="domain" description="RNA polymerase sigma-70 region 3" evidence="5">
    <location>
        <begin position="106"/>
        <end position="163"/>
    </location>
</feature>
<dbReference type="SUPFAM" id="SSF88659">
    <property type="entry name" value="Sigma3 and sigma4 domains of RNA polymerase sigma factors"/>
    <property type="match status" value="2"/>
</dbReference>
<evidence type="ECO:0000259" key="6">
    <source>
        <dbReference type="Pfam" id="PF04542"/>
    </source>
</evidence>
<feature type="domain" description="RNA polymerase sigma-70 region 4" evidence="7">
    <location>
        <begin position="184"/>
        <end position="232"/>
    </location>
</feature>
<dbReference type="eggNOG" id="COG1191">
    <property type="taxonomic scope" value="Bacteria"/>
</dbReference>
<dbReference type="STRING" id="663278.Ethha_1493"/>
<dbReference type="AlphaFoldDB" id="E6U7K7"/>
<dbReference type="SUPFAM" id="SSF88946">
    <property type="entry name" value="Sigma2 domain of RNA polymerase sigma factors"/>
    <property type="match status" value="1"/>
</dbReference>
<dbReference type="GO" id="GO:0003677">
    <property type="term" value="F:DNA binding"/>
    <property type="evidence" value="ECO:0007669"/>
    <property type="project" value="UniProtKB-KW"/>
</dbReference>
<evidence type="ECO:0000256" key="4">
    <source>
        <dbReference type="ARBA" id="ARBA00023163"/>
    </source>
</evidence>
<keyword evidence="3" id="KW-0238">DNA-binding</keyword>
<reference evidence="8 9" key="1">
    <citation type="submission" date="2010-12" db="EMBL/GenBank/DDBJ databases">
        <title>Complete sequence of Ethanoligenens harbinense YUAN-3.</title>
        <authorList>
            <person name="Lucas S."/>
            <person name="Copeland A."/>
            <person name="Lapidus A."/>
            <person name="Cheng J.-F."/>
            <person name="Bruce D."/>
            <person name="Goodwin L."/>
            <person name="Pitluck S."/>
            <person name="Chertkov O."/>
            <person name="Misra M."/>
            <person name="Detter J.C."/>
            <person name="Han C."/>
            <person name="Tapia R."/>
            <person name="Land M."/>
            <person name="Hauser L."/>
            <person name="Jeffries C."/>
            <person name="Kyrpides N."/>
            <person name="Ivanova N."/>
            <person name="Mikhailova N."/>
            <person name="Wang A."/>
            <person name="Mouttaki H."/>
            <person name="He Z."/>
            <person name="Zhou J."/>
            <person name="Hemme C.L."/>
            <person name="Woyke T."/>
        </authorList>
    </citation>
    <scope>NUCLEOTIDE SEQUENCE [LARGE SCALE GENOMIC DNA]</scope>
    <source>
        <strain evidence="9">DSM 18485 / JCM 12961 / CGMCC 1.5033 / YUAN-3</strain>
    </source>
</reference>
<dbReference type="InterPro" id="IPR013324">
    <property type="entry name" value="RNA_pol_sigma_r3/r4-like"/>
</dbReference>
<evidence type="ECO:0000256" key="2">
    <source>
        <dbReference type="ARBA" id="ARBA00023082"/>
    </source>
</evidence>
<organism evidence="8 9">
    <name type="scientific">Ethanoligenens harbinense (strain DSM 18485 / JCM 12961 / CGMCC 1.5033 / YUAN-3)</name>
    <dbReference type="NCBI Taxonomy" id="663278"/>
    <lineage>
        <taxon>Bacteria</taxon>
        <taxon>Bacillati</taxon>
        <taxon>Bacillota</taxon>
        <taxon>Clostridia</taxon>
        <taxon>Eubacteriales</taxon>
        <taxon>Oscillospiraceae</taxon>
        <taxon>Ethanoligenens</taxon>
    </lineage>
</organism>
<proteinExistence type="predicted"/>
<dbReference type="Proteomes" id="UP000001551">
    <property type="component" value="Chromosome"/>
</dbReference>
<keyword evidence="9" id="KW-1185">Reference proteome</keyword>
<dbReference type="PANTHER" id="PTHR30385">
    <property type="entry name" value="SIGMA FACTOR F FLAGELLAR"/>
    <property type="match status" value="1"/>
</dbReference>
<keyword evidence="4" id="KW-0804">Transcription</keyword>
<dbReference type="KEGG" id="eha:Ethha_1493"/>
<evidence type="ECO:0000256" key="1">
    <source>
        <dbReference type="ARBA" id="ARBA00023015"/>
    </source>
</evidence>
<dbReference type="Gene3D" id="1.10.10.10">
    <property type="entry name" value="Winged helix-like DNA-binding domain superfamily/Winged helix DNA-binding domain"/>
    <property type="match status" value="2"/>
</dbReference>
<dbReference type="InterPro" id="IPR007627">
    <property type="entry name" value="RNA_pol_sigma70_r2"/>
</dbReference>
<evidence type="ECO:0000313" key="9">
    <source>
        <dbReference type="Proteomes" id="UP000001551"/>
    </source>
</evidence>
<dbReference type="Gene3D" id="1.20.120.1810">
    <property type="match status" value="1"/>
</dbReference>
<keyword evidence="1" id="KW-0805">Transcription regulation</keyword>
<dbReference type="HOGENOM" id="CLU_014793_8_5_9"/>
<dbReference type="Pfam" id="PF04539">
    <property type="entry name" value="Sigma70_r3"/>
    <property type="match status" value="1"/>
</dbReference>
<dbReference type="InterPro" id="IPR007630">
    <property type="entry name" value="RNA_pol_sigma70_r4"/>
</dbReference>
<dbReference type="GO" id="GO:0006352">
    <property type="term" value="P:DNA-templated transcription initiation"/>
    <property type="evidence" value="ECO:0007669"/>
    <property type="project" value="InterPro"/>
</dbReference>
<dbReference type="CDD" id="cd06171">
    <property type="entry name" value="Sigma70_r4"/>
    <property type="match status" value="1"/>
</dbReference>
<accession>E6U7K7</accession>
<dbReference type="Pfam" id="PF04545">
    <property type="entry name" value="Sigma70_r4"/>
    <property type="match status" value="1"/>
</dbReference>
<dbReference type="GO" id="GO:0016987">
    <property type="term" value="F:sigma factor activity"/>
    <property type="evidence" value="ECO:0007669"/>
    <property type="project" value="UniProtKB-KW"/>
</dbReference>
<protein>
    <submittedName>
        <fullName evidence="8">RNA polymerase, sigma 28 subunit, Sig B/F/G subfamily</fullName>
    </submittedName>
</protein>
<dbReference type="InterPro" id="IPR036388">
    <property type="entry name" value="WH-like_DNA-bd_sf"/>
</dbReference>
<dbReference type="NCBIfam" id="TIGR02937">
    <property type="entry name" value="sigma70-ECF"/>
    <property type="match status" value="1"/>
</dbReference>
<dbReference type="RefSeq" id="WP_013485385.1">
    <property type="nucleotide sequence ID" value="NC_014828.1"/>
</dbReference>
<evidence type="ECO:0000313" key="8">
    <source>
        <dbReference type="EMBL" id="ADU27030.1"/>
    </source>
</evidence>
<dbReference type="InterPro" id="IPR014284">
    <property type="entry name" value="RNA_pol_sigma-70_dom"/>
</dbReference>
<dbReference type="InterPro" id="IPR007624">
    <property type="entry name" value="RNA_pol_sigma70_r3"/>
</dbReference>